<dbReference type="Proteomes" id="UP000664940">
    <property type="component" value="Unassembled WGS sequence"/>
</dbReference>
<reference evidence="2 3" key="1">
    <citation type="journal article" date="2020" name="Nature">
        <title>Six reference-quality genomes reveal evolution of bat adaptations.</title>
        <authorList>
            <person name="Jebb D."/>
            <person name="Huang Z."/>
            <person name="Pippel M."/>
            <person name="Hughes G.M."/>
            <person name="Lavrichenko K."/>
            <person name="Devanna P."/>
            <person name="Winkler S."/>
            <person name="Jermiin L.S."/>
            <person name="Skirmuntt E.C."/>
            <person name="Katzourakis A."/>
            <person name="Burkitt-Gray L."/>
            <person name="Ray D.A."/>
            <person name="Sullivan K.A.M."/>
            <person name="Roscito J.G."/>
            <person name="Kirilenko B.M."/>
            <person name="Davalos L.M."/>
            <person name="Corthals A.P."/>
            <person name="Power M.L."/>
            <person name="Jones G."/>
            <person name="Ransome R.D."/>
            <person name="Dechmann D.K.N."/>
            <person name="Locatelli A.G."/>
            <person name="Puechmaille S.J."/>
            <person name="Fedrigo O."/>
            <person name="Jarvis E.D."/>
            <person name="Hiller M."/>
            <person name="Vernes S.C."/>
            <person name="Myers E.W."/>
            <person name="Teeling E.C."/>
        </authorList>
    </citation>
    <scope>NUCLEOTIDE SEQUENCE [LARGE SCALE GENOMIC DNA]</scope>
    <source>
        <strain evidence="2">Bat1K_MPI-CBG_1</strain>
    </source>
</reference>
<name>A0A833ZYD6_9CHIR</name>
<protein>
    <submittedName>
        <fullName evidence="2">Uncharacterized protein</fullName>
    </submittedName>
</protein>
<dbReference type="EMBL" id="JABVXQ010000007">
    <property type="protein sequence ID" value="KAF6099890.1"/>
    <property type="molecule type" value="Genomic_DNA"/>
</dbReference>
<accession>A0A833ZYD6</accession>
<organism evidence="2 3">
    <name type="scientific">Phyllostomus discolor</name>
    <name type="common">pale spear-nosed bat</name>
    <dbReference type="NCBI Taxonomy" id="89673"/>
    <lineage>
        <taxon>Eukaryota</taxon>
        <taxon>Metazoa</taxon>
        <taxon>Chordata</taxon>
        <taxon>Craniata</taxon>
        <taxon>Vertebrata</taxon>
        <taxon>Euteleostomi</taxon>
        <taxon>Mammalia</taxon>
        <taxon>Eutheria</taxon>
        <taxon>Laurasiatheria</taxon>
        <taxon>Chiroptera</taxon>
        <taxon>Yangochiroptera</taxon>
        <taxon>Phyllostomidae</taxon>
        <taxon>Phyllostominae</taxon>
        <taxon>Phyllostomus</taxon>
    </lineage>
</organism>
<comment type="caution">
    <text evidence="2">The sequence shown here is derived from an EMBL/GenBank/DDBJ whole genome shotgun (WGS) entry which is preliminary data.</text>
</comment>
<evidence type="ECO:0000313" key="3">
    <source>
        <dbReference type="Proteomes" id="UP000664940"/>
    </source>
</evidence>
<gene>
    <name evidence="2" type="ORF">HJG60_011614</name>
</gene>
<evidence type="ECO:0000256" key="1">
    <source>
        <dbReference type="SAM" id="MobiDB-lite"/>
    </source>
</evidence>
<sequence>MLKPGSRMLGVQAPRRSESRSLWLGVLRQSALPPSGAADALKPPRFRTRRSVSLPGRPGPVSGVRPRPAARATEHRPDAGSASATAPPLPRSRVLSPALFLVRHCLDSQSAPPLPVRAQPPVPGVTA</sequence>
<feature type="region of interest" description="Disordered" evidence="1">
    <location>
        <begin position="1"/>
        <end position="20"/>
    </location>
</feature>
<evidence type="ECO:0000313" key="2">
    <source>
        <dbReference type="EMBL" id="KAF6099890.1"/>
    </source>
</evidence>
<dbReference type="AlphaFoldDB" id="A0A833ZYD6"/>
<proteinExistence type="predicted"/>
<feature type="region of interest" description="Disordered" evidence="1">
    <location>
        <begin position="33"/>
        <end position="91"/>
    </location>
</feature>
<feature type="compositionally biased region" description="Low complexity" evidence="1">
    <location>
        <begin position="51"/>
        <end position="67"/>
    </location>
</feature>